<evidence type="ECO:0000256" key="1">
    <source>
        <dbReference type="PIRSR" id="PIRSR001365-1"/>
    </source>
</evidence>
<dbReference type="SMART" id="SM01130">
    <property type="entry name" value="DHDPS"/>
    <property type="match status" value="1"/>
</dbReference>
<name>A0AAX4L2K9_9CREN</name>
<dbReference type="PANTHER" id="PTHR42849:SF1">
    <property type="entry name" value="N-ACETYLNEURAMINATE LYASE"/>
    <property type="match status" value="1"/>
</dbReference>
<dbReference type="InterPro" id="IPR013785">
    <property type="entry name" value="Aldolase_TIM"/>
</dbReference>
<dbReference type="PANTHER" id="PTHR42849">
    <property type="entry name" value="N-ACETYLNEURAMINATE LYASE"/>
    <property type="match status" value="1"/>
</dbReference>
<dbReference type="InterPro" id="IPR002220">
    <property type="entry name" value="DapA-like"/>
</dbReference>
<dbReference type="GO" id="GO:0019262">
    <property type="term" value="P:N-acetylneuraminate catabolic process"/>
    <property type="evidence" value="ECO:0007669"/>
    <property type="project" value="TreeGrafter"/>
</dbReference>
<keyword evidence="3" id="KW-0456">Lyase</keyword>
<proteinExistence type="predicted"/>
<dbReference type="EC" id="4.3.3.7" evidence="3"/>
<dbReference type="Proteomes" id="UP001432202">
    <property type="component" value="Chromosome"/>
</dbReference>
<keyword evidence="4" id="KW-1185">Reference proteome</keyword>
<feature type="binding site" evidence="2">
    <location>
        <position position="202"/>
    </location>
    <ligand>
        <name>pyruvate</name>
        <dbReference type="ChEBI" id="CHEBI:15361"/>
    </ligand>
</feature>
<gene>
    <name evidence="3" type="ORF">V6M85_05085</name>
</gene>
<dbReference type="Pfam" id="PF00701">
    <property type="entry name" value="DHDPS"/>
    <property type="match status" value="1"/>
</dbReference>
<dbReference type="GeneID" id="89336119"/>
<reference evidence="3 4" key="1">
    <citation type="submission" date="2024-02" db="EMBL/GenBank/DDBJ databases">
        <title>STSV induces naive adaptation in Sulfolobus.</title>
        <authorList>
            <person name="Xiang X."/>
            <person name="Song M."/>
        </authorList>
    </citation>
    <scope>NUCLEOTIDE SEQUENCE [LARGE SCALE GENOMIC DNA]</scope>
    <source>
        <strain evidence="3 4">RT2</strain>
    </source>
</reference>
<dbReference type="EMBL" id="CP146016">
    <property type="protein sequence ID" value="WWQ61454.1"/>
    <property type="molecule type" value="Genomic_DNA"/>
</dbReference>
<dbReference type="CDD" id="cd00408">
    <property type="entry name" value="DHDPS-like"/>
    <property type="match status" value="1"/>
</dbReference>
<dbReference type="GO" id="GO:0005829">
    <property type="term" value="C:cytosol"/>
    <property type="evidence" value="ECO:0007669"/>
    <property type="project" value="TreeGrafter"/>
</dbReference>
<evidence type="ECO:0000313" key="3">
    <source>
        <dbReference type="EMBL" id="WWQ61454.1"/>
    </source>
</evidence>
<organism evidence="3 4">
    <name type="scientific">Sulfolobus tengchongensis</name>
    <dbReference type="NCBI Taxonomy" id="207809"/>
    <lineage>
        <taxon>Archaea</taxon>
        <taxon>Thermoproteota</taxon>
        <taxon>Thermoprotei</taxon>
        <taxon>Sulfolobales</taxon>
        <taxon>Sulfolobaceae</taxon>
        <taxon>Sulfolobus</taxon>
    </lineage>
</organism>
<dbReference type="GO" id="GO:0047448">
    <property type="term" value="F:5-dehydro-4-deoxyglucarate dehydratase activity"/>
    <property type="evidence" value="ECO:0007669"/>
    <property type="project" value="UniProtKB-EC"/>
</dbReference>
<protein>
    <submittedName>
        <fullName evidence="3">Dihydrodipicolinate synthase family protein</fullName>
        <ecNumber evidence="3">4.1.3.3</ecNumber>
        <ecNumber evidence="3">4.2.1.41</ecNumber>
        <ecNumber evidence="3">4.3.3.7</ecNumber>
    </submittedName>
</protein>
<dbReference type="GO" id="GO:0008675">
    <property type="term" value="F:2-dehydro-3-deoxy-phosphogluconate aldolase activity"/>
    <property type="evidence" value="ECO:0007669"/>
    <property type="project" value="UniProtKB-ARBA"/>
</dbReference>
<evidence type="ECO:0000256" key="2">
    <source>
        <dbReference type="PIRSR" id="PIRSR001365-2"/>
    </source>
</evidence>
<dbReference type="GO" id="GO:0008747">
    <property type="term" value="F:N-acetylneuraminate lyase activity"/>
    <property type="evidence" value="ECO:0007669"/>
    <property type="project" value="UniProtKB-EC"/>
</dbReference>
<dbReference type="RefSeq" id="WP_338603804.1">
    <property type="nucleotide sequence ID" value="NZ_CP146016.1"/>
</dbReference>
<dbReference type="AlphaFoldDB" id="A0AAX4L2K9"/>
<evidence type="ECO:0000313" key="4">
    <source>
        <dbReference type="Proteomes" id="UP001432202"/>
    </source>
</evidence>
<dbReference type="PIRSF" id="PIRSF001365">
    <property type="entry name" value="DHDPS"/>
    <property type="match status" value="1"/>
</dbReference>
<accession>A0AAX4L2K9</accession>
<dbReference type="GO" id="GO:0008840">
    <property type="term" value="F:4-hydroxy-tetrahydrodipicolinate synthase activity"/>
    <property type="evidence" value="ECO:0007669"/>
    <property type="project" value="UniProtKB-EC"/>
</dbReference>
<dbReference type="EC" id="4.1.3.3" evidence="3"/>
<dbReference type="PRINTS" id="PR00146">
    <property type="entry name" value="DHPICSNTHASE"/>
</dbReference>
<dbReference type="EC" id="4.2.1.41" evidence="3"/>
<feature type="active site" description="Schiff-base intermediate with substrate" evidence="1">
    <location>
        <position position="157"/>
    </location>
</feature>
<sequence>MKDNILSLITPFDEKENVNIEALYQLLDFLIKNGIRDFWILGTAGEFHMLTQDEKILLVTKIREKVSGKIYAGINENSIKSSLTLAKKYYDLGVDCIFSTPPIGYKLSDKSLISYFNELRKIDLPLFLYNIPSLIGYNVPVSLIEKLVEDQILDGMKYTTTDFVSFLTYLRQLKRIDERFKIFIGEDRMILSALIYGADGSVSGVSNLAPELVAGLYQEFEKGNLQKAIEIQNVITKIVEAVSLGDYPSGIKIGLRYRGINVGSVRKPLTEDSRAEGEIYNVLKEIGI</sequence>
<dbReference type="Gene3D" id="3.20.20.70">
    <property type="entry name" value="Aldolase class I"/>
    <property type="match status" value="1"/>
</dbReference>
<feature type="active site" description="Proton donor/acceptor" evidence="1">
    <location>
        <position position="129"/>
    </location>
</feature>
<dbReference type="SUPFAM" id="SSF51569">
    <property type="entry name" value="Aldolase"/>
    <property type="match status" value="1"/>
</dbReference>